<feature type="transmembrane region" description="Helical" evidence="12">
    <location>
        <begin position="328"/>
        <end position="351"/>
    </location>
</feature>
<dbReference type="InterPro" id="IPR001996">
    <property type="entry name" value="PTS_IIB_1"/>
</dbReference>
<feature type="domain" description="PTS EIIB type-1" evidence="13">
    <location>
        <begin position="6"/>
        <end position="89"/>
    </location>
</feature>
<evidence type="ECO:0000256" key="11">
    <source>
        <dbReference type="PROSITE-ProRule" id="PRU00421"/>
    </source>
</evidence>
<keyword evidence="3" id="KW-1003">Cell membrane</keyword>
<evidence type="ECO:0000256" key="5">
    <source>
        <dbReference type="ARBA" id="ARBA00022679"/>
    </source>
</evidence>
<dbReference type="Proteomes" id="UP000032722">
    <property type="component" value="Chromosome"/>
</dbReference>
<feature type="transmembrane region" description="Helical" evidence="12">
    <location>
        <begin position="197"/>
        <end position="215"/>
    </location>
</feature>
<dbReference type="Pfam" id="PF02378">
    <property type="entry name" value="PTS_EIIC"/>
    <property type="match status" value="1"/>
</dbReference>
<dbReference type="Pfam" id="PF00367">
    <property type="entry name" value="PTS_EIIB"/>
    <property type="match status" value="1"/>
</dbReference>
<dbReference type="InterPro" id="IPR018113">
    <property type="entry name" value="PTrfase_EIIB_Cys"/>
</dbReference>
<proteinExistence type="predicted"/>
<dbReference type="InterPro" id="IPR003352">
    <property type="entry name" value="PTS_EIIC"/>
</dbReference>
<dbReference type="CDD" id="cd00212">
    <property type="entry name" value="PTS_IIB_glc"/>
    <property type="match status" value="1"/>
</dbReference>
<feature type="transmembrane region" description="Helical" evidence="12">
    <location>
        <begin position="283"/>
        <end position="308"/>
    </location>
</feature>
<dbReference type="Gene3D" id="3.30.1360.60">
    <property type="entry name" value="Glucose permease domain IIB"/>
    <property type="match status" value="1"/>
</dbReference>
<evidence type="ECO:0000256" key="2">
    <source>
        <dbReference type="ARBA" id="ARBA00022448"/>
    </source>
</evidence>
<evidence type="ECO:0000256" key="3">
    <source>
        <dbReference type="ARBA" id="ARBA00022475"/>
    </source>
</evidence>
<dbReference type="EMBL" id="CP011021">
    <property type="protein sequence ID" value="AKA49758.1"/>
    <property type="molecule type" value="Genomic_DNA"/>
</dbReference>
<accession>A0A0D5ZIJ4</accession>
<dbReference type="PATRIC" id="fig|29556.3.peg.94"/>
<evidence type="ECO:0000313" key="15">
    <source>
        <dbReference type="EMBL" id="AKA49758.1"/>
    </source>
</evidence>
<keyword evidence="5" id="KW-0808">Transferase</keyword>
<dbReference type="PANTHER" id="PTHR30175">
    <property type="entry name" value="PHOSPHOTRANSFERASE SYSTEM TRANSPORT PROTEIN"/>
    <property type="match status" value="1"/>
</dbReference>
<keyword evidence="9 12" id="KW-1133">Transmembrane helix</keyword>
<dbReference type="KEGG" id="mgb:VO56_00475"/>
<feature type="transmembrane region" description="Helical" evidence="12">
    <location>
        <begin position="126"/>
        <end position="151"/>
    </location>
</feature>
<feature type="transmembrane region" description="Helical" evidence="12">
    <location>
        <begin position="509"/>
        <end position="528"/>
    </location>
</feature>
<dbReference type="GO" id="GO:0005886">
    <property type="term" value="C:plasma membrane"/>
    <property type="evidence" value="ECO:0007669"/>
    <property type="project" value="UniProtKB-SubCell"/>
</dbReference>
<evidence type="ECO:0000256" key="1">
    <source>
        <dbReference type="ARBA" id="ARBA00004651"/>
    </source>
</evidence>
<feature type="transmembrane region" description="Helical" evidence="12">
    <location>
        <begin position="251"/>
        <end position="271"/>
    </location>
</feature>
<keyword evidence="4" id="KW-0762">Sugar transport</keyword>
<evidence type="ECO:0000256" key="6">
    <source>
        <dbReference type="ARBA" id="ARBA00022683"/>
    </source>
</evidence>
<evidence type="ECO:0000259" key="13">
    <source>
        <dbReference type="PROSITE" id="PS51098"/>
    </source>
</evidence>
<feature type="transmembrane region" description="Helical" evidence="12">
    <location>
        <begin position="435"/>
        <end position="453"/>
    </location>
</feature>
<evidence type="ECO:0000256" key="12">
    <source>
        <dbReference type="SAM" id="Phobius"/>
    </source>
</evidence>
<dbReference type="InterPro" id="IPR050558">
    <property type="entry name" value="PTS_Sugar-Specific_Components"/>
</dbReference>
<dbReference type="GO" id="GO:0016301">
    <property type="term" value="F:kinase activity"/>
    <property type="evidence" value="ECO:0007669"/>
    <property type="project" value="UniProtKB-KW"/>
</dbReference>
<dbReference type="GO" id="GO:0009401">
    <property type="term" value="P:phosphoenolpyruvate-dependent sugar phosphotransferase system"/>
    <property type="evidence" value="ECO:0007669"/>
    <property type="project" value="UniProtKB-KW"/>
</dbReference>
<dbReference type="PANTHER" id="PTHR30175:SF1">
    <property type="entry name" value="PTS SYSTEM ARBUTIN-, CELLOBIOSE-, AND SALICIN-SPECIFIC EIIBC COMPONENT-RELATED"/>
    <property type="match status" value="1"/>
</dbReference>
<dbReference type="PROSITE" id="PS01035">
    <property type="entry name" value="PTS_EIIB_TYPE_1_CYS"/>
    <property type="match status" value="1"/>
</dbReference>
<evidence type="ECO:0000256" key="10">
    <source>
        <dbReference type="ARBA" id="ARBA00023136"/>
    </source>
</evidence>
<dbReference type="AlphaFoldDB" id="A0A0D5ZIJ4"/>
<dbReference type="PROSITE" id="PS51103">
    <property type="entry name" value="PTS_EIIC_TYPE_1"/>
    <property type="match status" value="1"/>
</dbReference>
<evidence type="ECO:0000256" key="4">
    <source>
        <dbReference type="ARBA" id="ARBA00022597"/>
    </source>
</evidence>
<evidence type="ECO:0000256" key="7">
    <source>
        <dbReference type="ARBA" id="ARBA00022692"/>
    </source>
</evidence>
<keyword evidence="8" id="KW-0418">Kinase</keyword>
<keyword evidence="2" id="KW-0813">Transport</keyword>
<gene>
    <name evidence="15" type="ORF">VO56_00475</name>
</gene>
<sequence length="540" mass="58810">MTYDWNKIVETIDNGVGGESNISKVYHCATRFRVVVKDVNLVQKEELEKIDIAKGVNVANGEVQIIFGAGLVNKVFEKYQANHKNGANASASNEEMSKTFKWNPNSSFKDNLFLNVRAAIRAFAEIFIPLIPIFIAGGISLALESFIGAFIPSNAGSSYRTVLALKAFFSLIGGGILGSLPAFVGYTAMKKYGGTPLLGLAIGIIMVAPSLMNSWSQSDFVTINFGAEVPKGKNVAYTLFPESWGFFNFSLIGYQAQVVPVLMIVYLGYWLEKLAKRFSHESVAILTIPLVTVIGSVFFGFWLIGPIGRYLSDAIGWLFKNMWTYTNFPFFGLGGALIAFVYPFLVITGLHQGFLPIEALLVTETTKQFGHGFTWITPIATVSNIAQGMVGFGILIAILMLKKDKQVSKVSSSAISANLGITEPALFGVNLPLKYPLLIGAIASAAGGFWLGMSQTYATSQGSASWLGNILQFSWKDGEAEKLFYAKLDKDLPWNYVIHTSMTNGVKMLIGNLITSVVAVSATVMWSLTKGKKELLKWAA</sequence>
<reference evidence="15 16" key="1">
    <citation type="journal article" date="2015" name="Genome Announc.">
        <title>Complete Genome Sequence of Mycoplasma meleagridis, a Possible Emerging Pathogen in Chickens.</title>
        <authorList>
            <person name="Abolnik C."/>
        </authorList>
    </citation>
    <scope>NUCLEOTIDE SEQUENCE [LARGE SCALE GENOMIC DNA]</scope>
    <source>
        <strain evidence="15 16">B2096 8B</strain>
    </source>
</reference>
<name>A0A0D5ZIJ4_9BACT</name>
<dbReference type="GO" id="GO:0008982">
    <property type="term" value="F:protein-N(PI)-phosphohistidine-sugar phosphotransferase activity"/>
    <property type="evidence" value="ECO:0007669"/>
    <property type="project" value="InterPro"/>
</dbReference>
<dbReference type="SUPFAM" id="SSF55604">
    <property type="entry name" value="Glucose permease domain IIB"/>
    <property type="match status" value="1"/>
</dbReference>
<feature type="active site" description="Phosphocysteine intermediate; for EIIB activity" evidence="11">
    <location>
        <position position="28"/>
    </location>
</feature>
<dbReference type="HOGENOM" id="CLU_012312_2_0_14"/>
<dbReference type="GO" id="GO:0015771">
    <property type="term" value="P:trehalose transport"/>
    <property type="evidence" value="ECO:0007669"/>
    <property type="project" value="TreeGrafter"/>
</dbReference>
<protein>
    <submittedName>
        <fullName evidence="15">Uncharacterized protein</fullName>
    </submittedName>
</protein>
<dbReference type="InterPro" id="IPR036878">
    <property type="entry name" value="Glu_permease_IIB"/>
</dbReference>
<comment type="subcellular location">
    <subcellularLocation>
        <location evidence="1">Cell membrane</location>
        <topology evidence="1">Multi-pass membrane protein</topology>
    </subcellularLocation>
</comment>
<evidence type="ECO:0000256" key="9">
    <source>
        <dbReference type="ARBA" id="ARBA00022989"/>
    </source>
</evidence>
<feature type="domain" description="PTS EIIC type-1" evidence="14">
    <location>
        <begin position="121"/>
        <end position="540"/>
    </location>
</feature>
<evidence type="ECO:0000313" key="16">
    <source>
        <dbReference type="Proteomes" id="UP000032722"/>
    </source>
</evidence>
<keyword evidence="6" id="KW-0598">Phosphotransferase system</keyword>
<organism evidence="16">
    <name type="scientific">Mycoplasmopsis gallinacea</name>
    <dbReference type="NCBI Taxonomy" id="29556"/>
    <lineage>
        <taxon>Bacteria</taxon>
        <taxon>Bacillati</taxon>
        <taxon>Mycoplasmatota</taxon>
        <taxon>Mycoplasmoidales</taxon>
        <taxon>Metamycoplasmataceae</taxon>
        <taxon>Mycoplasmopsis</taxon>
    </lineage>
</organism>
<feature type="transmembrane region" description="Helical" evidence="12">
    <location>
        <begin position="163"/>
        <end position="185"/>
    </location>
</feature>
<dbReference type="GO" id="GO:0090589">
    <property type="term" value="F:protein-phosphocysteine-trehalose phosphotransferase system transporter activity"/>
    <property type="evidence" value="ECO:0007669"/>
    <property type="project" value="TreeGrafter"/>
</dbReference>
<feature type="transmembrane region" description="Helical" evidence="12">
    <location>
        <begin position="372"/>
        <end position="401"/>
    </location>
</feature>
<evidence type="ECO:0000256" key="8">
    <source>
        <dbReference type="ARBA" id="ARBA00022777"/>
    </source>
</evidence>
<dbReference type="InterPro" id="IPR013013">
    <property type="entry name" value="PTS_EIIC_1"/>
</dbReference>
<keyword evidence="7 12" id="KW-0812">Transmembrane</keyword>
<keyword evidence="10 12" id="KW-0472">Membrane</keyword>
<dbReference type="PROSITE" id="PS51098">
    <property type="entry name" value="PTS_EIIB_TYPE_1"/>
    <property type="match status" value="1"/>
</dbReference>
<evidence type="ECO:0000259" key="14">
    <source>
        <dbReference type="PROSITE" id="PS51103"/>
    </source>
</evidence>